<dbReference type="OrthoDB" id="3257981at2759"/>
<dbReference type="GeneID" id="36603508"/>
<keyword evidence="3" id="KW-1185">Reference proteome</keyword>
<dbReference type="Proteomes" id="UP000241546">
    <property type="component" value="Unassembled WGS sequence"/>
</dbReference>
<name>A0A2T4B794_9HYPO</name>
<dbReference type="AlphaFoldDB" id="A0A2T4B794"/>
<evidence type="ECO:0008006" key="4">
    <source>
        <dbReference type="Google" id="ProtNLM"/>
    </source>
</evidence>
<gene>
    <name evidence="2" type="ORF">BBK36DRAFT_1169955</name>
</gene>
<dbReference type="Gene3D" id="3.80.10.10">
    <property type="entry name" value="Ribonuclease Inhibitor"/>
    <property type="match status" value="1"/>
</dbReference>
<dbReference type="SUPFAM" id="SSF52047">
    <property type="entry name" value="RNI-like"/>
    <property type="match status" value="1"/>
</dbReference>
<feature type="region of interest" description="Disordered" evidence="1">
    <location>
        <begin position="262"/>
        <end position="300"/>
    </location>
</feature>
<feature type="compositionally biased region" description="Acidic residues" evidence="1">
    <location>
        <begin position="262"/>
        <end position="286"/>
    </location>
</feature>
<proteinExistence type="predicted"/>
<accession>A0A2T4B794</accession>
<dbReference type="InterPro" id="IPR032675">
    <property type="entry name" value="LRR_dom_sf"/>
</dbReference>
<dbReference type="RefSeq" id="XP_024748522.1">
    <property type="nucleotide sequence ID" value="XM_024895390.1"/>
</dbReference>
<evidence type="ECO:0000313" key="3">
    <source>
        <dbReference type="Proteomes" id="UP000241546"/>
    </source>
</evidence>
<reference evidence="3" key="1">
    <citation type="submission" date="2016-07" db="EMBL/GenBank/DDBJ databases">
        <title>Multiple horizontal gene transfer events from other fungi enriched the ability of initially mycotrophic Trichoderma (Ascomycota) to feed on dead plant biomass.</title>
        <authorList>
            <consortium name="DOE Joint Genome Institute"/>
            <person name="Atanasova L."/>
            <person name="Chenthamara K."/>
            <person name="Zhang J."/>
            <person name="Grujic M."/>
            <person name="Henrissat B."/>
            <person name="Kuo A."/>
            <person name="Aerts A."/>
            <person name="Salamov A."/>
            <person name="Lipzen A."/>
            <person name="Labutti K."/>
            <person name="Barry K."/>
            <person name="Miao Y."/>
            <person name="Rahimi M.J."/>
            <person name="Shen Q."/>
            <person name="Grigoriev I.V."/>
            <person name="Kubicek C.P."/>
            <person name="Druzhinina I.S."/>
        </authorList>
    </citation>
    <scope>NUCLEOTIDE SEQUENCE [LARGE SCALE GENOMIC DNA]</scope>
    <source>
        <strain evidence="3">TUCIM 6016</strain>
    </source>
</reference>
<evidence type="ECO:0000313" key="2">
    <source>
        <dbReference type="EMBL" id="PTB65202.1"/>
    </source>
</evidence>
<dbReference type="EMBL" id="KZ680215">
    <property type="protein sequence ID" value="PTB65202.1"/>
    <property type="molecule type" value="Genomic_DNA"/>
</dbReference>
<protein>
    <recommendedName>
        <fullName evidence="4">F-box domain-containing protein</fullName>
    </recommendedName>
</protein>
<organism evidence="2 3">
    <name type="scientific">Trichoderma citrinoviride</name>
    <dbReference type="NCBI Taxonomy" id="58853"/>
    <lineage>
        <taxon>Eukaryota</taxon>
        <taxon>Fungi</taxon>
        <taxon>Dikarya</taxon>
        <taxon>Ascomycota</taxon>
        <taxon>Pezizomycotina</taxon>
        <taxon>Sordariomycetes</taxon>
        <taxon>Hypocreomycetidae</taxon>
        <taxon>Hypocreales</taxon>
        <taxon>Hypocreaceae</taxon>
        <taxon>Trichoderma</taxon>
    </lineage>
</organism>
<sequence>MLGGHDVKRLMRSLYSADEQDEFGTEEDATKLLPLPLPSAMDGRPAASKSPFFTLPPEILGEIMNLLVDDRAALSAMALVNSDCRQLARCCQSNQLRSHLMREAHARQNHDTPGTIIRPPFIGSCIRRVTVRSDHDFVAHEHNDLYESIWGDTAMTVTSQERDELRKAATEYYFGTHYASILAAMSAMPNLETVSWYDRMCLDSNFFKCVTNLPLRHLKICKAYIGDPYCLDSLGSSAMLLETLYLDISACYDKVHADEELYEDESLGEDEDVDEEEELDEDDELREDNGSFDGDELYEDDDMDWESKDLVPFMETLLQRCSATLERLTLRCTDSSPYQSLTFGHEPVVFDQLQYLDLSGCFDDFDTVAWRSLLSAPLRHLALPGRISKSLIQSIHGCQPMRHLETLVLSCFGYVGATEAPPILDLISCHPHVRKLSVQSGEPQLMDRFLVPLLSSGRYTKLTSLSLGWRGPGLARETSPNIATISAKSLAAIGSIKSLEQLCLTAGDIYSDRHQWLIDHDMVRSNLRGLAKLKRLAFSRDTYRKPGASEAAVEGYYDHQFITSSDYVTAMQRPYLDRPPSTLRTDEGSTDDDIEFYYSRFSDVRIWECAHRNRMLREAERYSRALPSLEWIYCGQRPMGFRDVQTTKGRRRIAVPLTRRRDSGSTLLGRMFAMGGDGGEDDNEDDF</sequence>
<evidence type="ECO:0000256" key="1">
    <source>
        <dbReference type="SAM" id="MobiDB-lite"/>
    </source>
</evidence>